<organism evidence="23 24">
    <name type="scientific">Aspergillus sclerotialis</name>
    <dbReference type="NCBI Taxonomy" id="2070753"/>
    <lineage>
        <taxon>Eukaryota</taxon>
        <taxon>Fungi</taxon>
        <taxon>Dikarya</taxon>
        <taxon>Ascomycota</taxon>
        <taxon>Pezizomycotina</taxon>
        <taxon>Eurotiomycetes</taxon>
        <taxon>Eurotiomycetidae</taxon>
        <taxon>Eurotiales</taxon>
        <taxon>Aspergillaceae</taxon>
        <taxon>Aspergillus</taxon>
        <taxon>Aspergillus subgen. Polypaecilum</taxon>
    </lineage>
</organism>
<feature type="binding site" evidence="18">
    <location>
        <position position="191"/>
    </location>
    <ligand>
        <name>[2Fe-2S] cluster</name>
        <dbReference type="ChEBI" id="CHEBI:190135"/>
        <label>2</label>
    </ligand>
</feature>
<dbReference type="PIRSF" id="PIRSF000127">
    <property type="entry name" value="Xanthine_DH"/>
    <property type="match status" value="1"/>
</dbReference>
<dbReference type="PROSITE" id="PS51085">
    <property type="entry name" value="2FE2S_FER_2"/>
    <property type="match status" value="1"/>
</dbReference>
<dbReference type="Gene3D" id="3.30.465.10">
    <property type="match status" value="1"/>
</dbReference>
<dbReference type="InterPro" id="IPR036683">
    <property type="entry name" value="CO_DH_flav_C_dom_sf"/>
</dbReference>
<dbReference type="InterPro" id="IPR036318">
    <property type="entry name" value="FAD-bd_PCMH-like_sf"/>
</dbReference>
<dbReference type="SUPFAM" id="SSF54292">
    <property type="entry name" value="2Fe-2S ferredoxin-like"/>
    <property type="match status" value="1"/>
</dbReference>
<dbReference type="PANTHER" id="PTHR45444:SF3">
    <property type="entry name" value="XANTHINE DEHYDROGENASE"/>
    <property type="match status" value="1"/>
</dbReference>
<keyword evidence="9" id="KW-0560">Oxidoreductase</keyword>
<feature type="binding site" evidence="18">
    <location>
        <position position="193"/>
    </location>
    <ligand>
        <name>[2Fe-2S] cluster</name>
        <dbReference type="ChEBI" id="CHEBI:190135"/>
        <label>2</label>
    </ligand>
</feature>
<evidence type="ECO:0000256" key="9">
    <source>
        <dbReference type="ARBA" id="ARBA00023002"/>
    </source>
</evidence>
<dbReference type="InterPro" id="IPR005107">
    <property type="entry name" value="CO_DH_flav_C"/>
</dbReference>
<feature type="binding site" evidence="18">
    <location>
        <position position="864"/>
    </location>
    <ligand>
        <name>Mo-molybdopterin</name>
        <dbReference type="ChEBI" id="CHEBI:71302"/>
    </ligand>
    <ligandPart>
        <name>Mo</name>
        <dbReference type="ChEBI" id="CHEBI:28685"/>
    </ligandPart>
</feature>
<keyword evidence="24" id="KW-1185">Reference proteome</keyword>
<dbReference type="Gene3D" id="3.30.365.10">
    <property type="entry name" value="Aldehyde oxidase/xanthine dehydrogenase, molybdopterin binding domain"/>
    <property type="match status" value="4"/>
</dbReference>
<dbReference type="InterPro" id="IPR002888">
    <property type="entry name" value="2Fe-2S-bd"/>
</dbReference>
<feature type="binding site" evidence="17">
    <location>
        <position position="434"/>
    </location>
    <ligand>
        <name>FAD</name>
        <dbReference type="ChEBI" id="CHEBI:57692"/>
    </ligand>
</feature>
<evidence type="ECO:0000256" key="4">
    <source>
        <dbReference type="ARBA" id="ARBA00022505"/>
    </source>
</evidence>
<accession>A0A3A2ZVM6</accession>
<dbReference type="InterPro" id="IPR016167">
    <property type="entry name" value="FAD-bd_PCMH_sub1"/>
</dbReference>
<feature type="binding site" evidence="18">
    <location>
        <position position="110"/>
    </location>
    <ligand>
        <name>[2Fe-2S] cluster</name>
        <dbReference type="ChEBI" id="CHEBI:190135"/>
        <label>1</label>
    </ligand>
</feature>
<keyword evidence="11 18" id="KW-0411">Iron-sulfur</keyword>
<dbReference type="InterPro" id="IPR001387">
    <property type="entry name" value="Cro/C1-type_HTH"/>
</dbReference>
<keyword evidence="4 18" id="KW-0500">Molybdenum</keyword>
<dbReference type="InterPro" id="IPR006058">
    <property type="entry name" value="2Fe2S_fd_BS"/>
</dbReference>
<dbReference type="Pfam" id="PF20256">
    <property type="entry name" value="MoCoBD_2"/>
    <property type="match status" value="1"/>
</dbReference>
<dbReference type="FunFam" id="3.10.20.30:FF:000012">
    <property type="entry name" value="Xanthine dehydrogenase/oxidase"/>
    <property type="match status" value="1"/>
</dbReference>
<protein>
    <recommendedName>
        <fullName evidence="3">xanthine dehydrogenase</fullName>
        <ecNumber evidence="3">1.17.1.4</ecNumber>
    </recommendedName>
</protein>
<dbReference type="Gene3D" id="3.30.43.10">
    <property type="entry name" value="Uridine Diphospho-n-acetylenolpyruvylglucosamine Reductase, domain 2"/>
    <property type="match status" value="1"/>
</dbReference>
<evidence type="ECO:0000259" key="22">
    <source>
        <dbReference type="PROSITE" id="PS51387"/>
    </source>
</evidence>
<dbReference type="SMART" id="SM01008">
    <property type="entry name" value="Ald_Xan_dh_C"/>
    <property type="match status" value="1"/>
</dbReference>
<dbReference type="Gene3D" id="1.10.150.120">
    <property type="entry name" value="[2Fe-2S]-binding domain"/>
    <property type="match status" value="1"/>
</dbReference>
<dbReference type="InterPro" id="IPR002346">
    <property type="entry name" value="Mopterin_DH_FAD-bd"/>
</dbReference>
<feature type="binding site" evidence="17">
    <location>
        <position position="521"/>
    </location>
    <ligand>
        <name>FAD</name>
        <dbReference type="ChEBI" id="CHEBI:57692"/>
    </ligand>
</feature>
<dbReference type="Pfam" id="PF01799">
    <property type="entry name" value="Fer2_2"/>
    <property type="match status" value="1"/>
</dbReference>
<dbReference type="FunFam" id="3.30.365.10:FF:000003">
    <property type="entry name" value="Aldehyde oxidase 1"/>
    <property type="match status" value="1"/>
</dbReference>
<evidence type="ECO:0000256" key="10">
    <source>
        <dbReference type="ARBA" id="ARBA00023004"/>
    </source>
</evidence>
<comment type="catalytic activity">
    <reaction evidence="14">
        <text>xanthine + NAD(+) + H2O = urate + NADH + H(+)</text>
        <dbReference type="Rhea" id="RHEA:16669"/>
        <dbReference type="ChEBI" id="CHEBI:15377"/>
        <dbReference type="ChEBI" id="CHEBI:15378"/>
        <dbReference type="ChEBI" id="CHEBI:17712"/>
        <dbReference type="ChEBI" id="CHEBI:17775"/>
        <dbReference type="ChEBI" id="CHEBI:57540"/>
        <dbReference type="ChEBI" id="CHEBI:57945"/>
        <dbReference type="EC" id="1.17.1.4"/>
    </reaction>
</comment>
<proteinExistence type="inferred from homology"/>
<dbReference type="PANTHER" id="PTHR45444">
    <property type="entry name" value="XANTHINE DEHYDROGENASE"/>
    <property type="match status" value="1"/>
</dbReference>
<dbReference type="GO" id="GO:0005506">
    <property type="term" value="F:iron ion binding"/>
    <property type="evidence" value="ECO:0007669"/>
    <property type="project" value="InterPro"/>
</dbReference>
<comment type="cofactor">
    <cofactor evidence="13">
        <name>[2Fe-2S] cluster</name>
        <dbReference type="ChEBI" id="CHEBI:190135"/>
    </cofactor>
</comment>
<feature type="compositionally biased region" description="Low complexity" evidence="19">
    <location>
        <begin position="18"/>
        <end position="29"/>
    </location>
</feature>
<dbReference type="SUPFAM" id="SSF47741">
    <property type="entry name" value="CO dehydrogenase ISP C-domain like"/>
    <property type="match status" value="1"/>
</dbReference>
<feature type="region of interest" description="Disordered" evidence="19">
    <location>
        <begin position="1164"/>
        <end position="1184"/>
    </location>
</feature>
<evidence type="ECO:0000256" key="1">
    <source>
        <dbReference type="ARBA" id="ARBA00001974"/>
    </source>
</evidence>
<dbReference type="PROSITE" id="PS00197">
    <property type="entry name" value="2FE2S_FER_1"/>
    <property type="match status" value="1"/>
</dbReference>
<dbReference type="InterPro" id="IPR012675">
    <property type="entry name" value="Beta-grasp_dom_sf"/>
</dbReference>
<feature type="binding site" evidence="18">
    <location>
        <position position="149"/>
    </location>
    <ligand>
        <name>[2Fe-2S] cluster</name>
        <dbReference type="ChEBI" id="CHEBI:190135"/>
        <label>2</label>
    </ligand>
</feature>
<evidence type="ECO:0000256" key="6">
    <source>
        <dbReference type="ARBA" id="ARBA00022714"/>
    </source>
</evidence>
<dbReference type="InterPro" id="IPR016166">
    <property type="entry name" value="FAD-bd_PCMH"/>
</dbReference>
<feature type="domain" description="HTH cro/C1-type" evidence="20">
    <location>
        <begin position="1018"/>
        <end position="1038"/>
    </location>
</feature>
<feature type="binding site" evidence="18">
    <location>
        <position position="1009"/>
    </location>
    <ligand>
        <name>Mo-molybdopterin</name>
        <dbReference type="ChEBI" id="CHEBI:71302"/>
    </ligand>
    <ligandPart>
        <name>Mo</name>
        <dbReference type="ChEBI" id="CHEBI:28685"/>
    </ligandPart>
</feature>
<dbReference type="PROSITE" id="PS50943">
    <property type="entry name" value="HTH_CROC1"/>
    <property type="match status" value="1"/>
</dbReference>
<comment type="cofactor">
    <cofactor evidence="18">
        <name>Mo-molybdopterin</name>
        <dbReference type="ChEBI" id="CHEBI:71302"/>
    </cofactor>
    <text evidence="18">Binds 1 Mo-molybdopterin (Mo-MPT) cofactor per subunit.</text>
</comment>
<evidence type="ECO:0000256" key="13">
    <source>
        <dbReference type="ARBA" id="ARBA00034078"/>
    </source>
</evidence>
<keyword evidence="10 18" id="KW-0408">Iron</keyword>
<feature type="binding site" evidence="18">
    <location>
        <position position="86"/>
    </location>
    <ligand>
        <name>[2Fe-2S] cluster</name>
        <dbReference type="ChEBI" id="CHEBI:190135"/>
        <label>1</label>
    </ligand>
</feature>
<evidence type="ECO:0000259" key="20">
    <source>
        <dbReference type="PROSITE" id="PS50943"/>
    </source>
</evidence>
<keyword evidence="8 17" id="KW-0274">FAD</keyword>
<gene>
    <name evidence="23" type="ORF">PHISCL_02213</name>
</gene>
<dbReference type="EC" id="1.17.1.4" evidence="3"/>
<feature type="binding site" evidence="17">
    <location>
        <position position="899"/>
    </location>
    <ligand>
        <name>substrate</name>
    </ligand>
</feature>
<comment type="similarity">
    <text evidence="2">Belongs to the xanthine dehydrogenase family.</text>
</comment>
<name>A0A3A2ZVM6_9EURO</name>
<evidence type="ECO:0000256" key="12">
    <source>
        <dbReference type="ARBA" id="ARBA00023027"/>
    </source>
</evidence>
<dbReference type="Gene3D" id="3.10.20.30">
    <property type="match status" value="1"/>
</dbReference>
<dbReference type="Pfam" id="PF02738">
    <property type="entry name" value="MoCoBD_1"/>
    <property type="match status" value="1"/>
</dbReference>
<comment type="cofactor">
    <cofactor evidence="1 17">
        <name>FAD</name>
        <dbReference type="ChEBI" id="CHEBI:57692"/>
    </cofactor>
</comment>
<feature type="binding site" evidence="18">
    <location>
        <position position="152"/>
    </location>
    <ligand>
        <name>[2Fe-2S] cluster</name>
        <dbReference type="ChEBI" id="CHEBI:190135"/>
        <label>2</label>
    </ligand>
</feature>
<dbReference type="SUPFAM" id="SSF55447">
    <property type="entry name" value="CO dehydrogenase flavoprotein C-terminal domain-like"/>
    <property type="match status" value="1"/>
</dbReference>
<dbReference type="InterPro" id="IPR046867">
    <property type="entry name" value="AldOxase/xan_DH_MoCoBD2"/>
</dbReference>
<evidence type="ECO:0000256" key="17">
    <source>
        <dbReference type="PIRSR" id="PIRSR000127-2"/>
    </source>
</evidence>
<evidence type="ECO:0000256" key="2">
    <source>
        <dbReference type="ARBA" id="ARBA00006849"/>
    </source>
</evidence>
<dbReference type="STRING" id="2070753.A0A3A2ZVM6"/>
<dbReference type="InterPro" id="IPR016208">
    <property type="entry name" value="Ald_Oxase/xanthine_DH-like"/>
</dbReference>
<keyword evidence="6 18" id="KW-0001">2Fe-2S</keyword>
<dbReference type="GO" id="GO:0071949">
    <property type="term" value="F:FAD binding"/>
    <property type="evidence" value="ECO:0007669"/>
    <property type="project" value="InterPro"/>
</dbReference>
<evidence type="ECO:0000256" key="8">
    <source>
        <dbReference type="ARBA" id="ARBA00022827"/>
    </source>
</evidence>
<feature type="binding site" evidence="17">
    <location>
        <position position="1011"/>
    </location>
    <ligand>
        <name>substrate</name>
    </ligand>
</feature>
<feature type="binding site" evidence="18">
    <location>
        <position position="81"/>
    </location>
    <ligand>
        <name>[2Fe-2S] cluster</name>
        <dbReference type="ChEBI" id="CHEBI:190135"/>
        <label>1</label>
    </ligand>
</feature>
<evidence type="ECO:0000313" key="24">
    <source>
        <dbReference type="Proteomes" id="UP000266188"/>
    </source>
</evidence>
<evidence type="ECO:0000256" key="5">
    <source>
        <dbReference type="ARBA" id="ARBA00022630"/>
    </source>
</evidence>
<comment type="caution">
    <text evidence="23">The sequence shown here is derived from an EMBL/GenBank/DDBJ whole genome shotgun (WGS) entry which is preliminary data.</text>
</comment>
<dbReference type="InterPro" id="IPR036010">
    <property type="entry name" value="2Fe-2S_ferredoxin-like_sf"/>
</dbReference>
<feature type="domain" description="2Fe-2S ferredoxin-type" evidence="21">
    <location>
        <begin position="42"/>
        <end position="128"/>
    </location>
</feature>
<evidence type="ECO:0000256" key="19">
    <source>
        <dbReference type="SAM" id="MobiDB-lite"/>
    </source>
</evidence>
<dbReference type="GO" id="GO:0051537">
    <property type="term" value="F:2 iron, 2 sulfur cluster binding"/>
    <property type="evidence" value="ECO:0007669"/>
    <property type="project" value="UniProtKB-KW"/>
</dbReference>
<feature type="active site" description="Proton acceptor" evidence="16">
    <location>
        <position position="1371"/>
    </location>
</feature>
<dbReference type="SUPFAM" id="SSF56176">
    <property type="entry name" value="FAD-binding/transporter-associated domain-like"/>
    <property type="match status" value="1"/>
</dbReference>
<sequence length="1441" mass="158675">MPAISSLQPLPSPPPSDPDSASSPKSSSEELASLINSTYSTSDLNFFVNGRPVKVKNPNPDWVLLDWIRSQDNLKGTKLGCGEGGCGACTVVLQVVEPDRQVRHLAINACLYPLVGVDGKSLITIEGIGTANQPHPLQERIAKMHGSQCGFCTPGIVMSLYALIRNSYRNGEFHITHSDVELQGHLDGNLCRCTGYKPIFEAARTFIVEDLNGVVAGTNNDNRNPMPSSIPSSDDFDDAFSMANKPVSCGRPGGCCQDNLKTSCCGSVRDPGKNTSTESMGTPISEPKSKILVPYDPSAEPIFPPSLWKYEPRPICYGDERRLWFRPTTLQQLVELKAIHPPAKIVGGASETQIEVRFKKMGYQVSIFVADIPELNTYKGPGLHTQAELNDLNEVCIPGNLSLTKVEYLCQSLYQKLGHRAFVLEALRKQLRYFAGRQIRNVASLAGSLATASPISDSAPVLLAAGARISVTSQSKGTFDIPVASWFLRYRTTALPEDGVITQIVIPLPPEDTREVTKTYKQAKRKDDDIAIVTSGFRVRLDQDGLVEDCGFAYGGMAPTSVMAVEAQQAVSGKRWAEAATLEAATTALLNQFGLSYSVPGGMAQYRRALTISMFFRFWHEAVHELGLAKVDPDLIDEIHRNISSGNRDNFTASMRNRGTQIVGRPIPHLSALKHCTGEAEYVDDMPRQHNELFGALVMATRAHARLVTVDYTVTLEMPGVVGYVDKDSVPRDANLWGPVVRDEPLFADGIIHYHGQVIGMVYAETALQARAAADRVVVEYEDLPAIFTIDEAIKTNSFFKHGKQLRTGDAVEGSLDKAWAKCDHILEGTTKMGGQEHFYLETNAALAIPHAEDGSMEIYCSTQNLMENQVFVAQVLGVPMSRVNMRVRRMGGAYGGKESRSTPIAMYMALAARKESRPVRMMLNRDEDIAISGQRHPFQARWKVGVDSQGKIHVLDIDMYNNAGYSLDMSGAVMDRACTHVDNCYNIPHAWIRGWLCKTNTVSNTAYRGFGGPQGMYISESIMYKISEALDIDIDELRLRNLYKVGQRTPFLQEITDDFHILTMLEQLSTTSGFEKRKNAVKEFNAKNRFKKRGICRIPSKFGLSFATALHLNQAAAYIKIYEDGSVLLHHGGTEMGQGLYTKMCQVAAEELGVSVDEIYTKDSQSDQTANTSPTAASSGSDLNGQAVKHACDQLNERLAPYREKYGVDAPVSKIAHAAYLDRVNLAANGFWKMPRIGYEWGNWKDPKPMYYYFTQGVAISEVELDTLTGDSTVLRTDLMMDIGRSINPAIDYGQIEGAFVQGQGLFTMEESLWLKSGALFTKGPGNYKIPGFSDIPQIFNVSTLQHDSDGNQISWDGIRSIQSSKGTGEPPLFLGSTVFFALREAVKAAREMNKVTAPLMLDAPSTAEKLRLAVEDDLVRRAAVKPKEGETEFFIRIEA</sequence>
<evidence type="ECO:0000256" key="7">
    <source>
        <dbReference type="ARBA" id="ARBA00022723"/>
    </source>
</evidence>
<feature type="binding site" evidence="18">
    <location>
        <position position="1178"/>
    </location>
    <ligand>
        <name>Mo-molybdopterin</name>
        <dbReference type="ChEBI" id="CHEBI:71302"/>
    </ligand>
    <ligandPart>
        <name>Mo</name>
        <dbReference type="ChEBI" id="CHEBI:28685"/>
    </ligandPart>
</feature>
<comment type="cofactor">
    <cofactor evidence="18">
        <name>[2Fe-2S] cluster</name>
        <dbReference type="ChEBI" id="CHEBI:190135"/>
    </cofactor>
    <text evidence="18">Binds 2 [2Fe-2S] clusters.</text>
</comment>
<evidence type="ECO:0000256" key="18">
    <source>
        <dbReference type="PIRSR" id="PIRSR000127-3"/>
    </source>
</evidence>
<feature type="domain" description="FAD-binding PCMH-type" evidence="22">
    <location>
        <begin position="317"/>
        <end position="511"/>
    </location>
</feature>
<keyword evidence="12" id="KW-0520">NAD</keyword>
<dbReference type="GO" id="GO:0004854">
    <property type="term" value="F:xanthine dehydrogenase activity"/>
    <property type="evidence" value="ECO:0007669"/>
    <property type="project" value="UniProtKB-EC"/>
</dbReference>
<dbReference type="InterPro" id="IPR036856">
    <property type="entry name" value="Ald_Oxase/Xan_DH_a/b_sf"/>
</dbReference>
<comment type="catalytic activity">
    <reaction evidence="15">
        <text>hypoxanthine + NAD(+) + H2O = xanthine + NADH + H(+)</text>
        <dbReference type="Rhea" id="RHEA:24670"/>
        <dbReference type="ChEBI" id="CHEBI:15377"/>
        <dbReference type="ChEBI" id="CHEBI:15378"/>
        <dbReference type="ChEBI" id="CHEBI:17368"/>
        <dbReference type="ChEBI" id="CHEBI:17712"/>
        <dbReference type="ChEBI" id="CHEBI:57540"/>
        <dbReference type="ChEBI" id="CHEBI:57945"/>
        <dbReference type="EC" id="1.17.1.4"/>
    </reaction>
</comment>
<dbReference type="EMBL" id="MVGC01000047">
    <property type="protein sequence ID" value="RJE25457.1"/>
    <property type="molecule type" value="Genomic_DNA"/>
</dbReference>
<dbReference type="InterPro" id="IPR001041">
    <property type="entry name" value="2Fe-2S_ferredoxin-type"/>
</dbReference>
<dbReference type="SMART" id="SM01092">
    <property type="entry name" value="CO_deh_flav_C"/>
    <property type="match status" value="1"/>
</dbReference>
<dbReference type="InterPro" id="IPR036884">
    <property type="entry name" value="2Fe-2S-bd_dom_sf"/>
</dbReference>
<feature type="binding site" evidence="17">
    <location>
        <position position="977"/>
    </location>
    <ligand>
        <name>substrate</name>
    </ligand>
</feature>
<evidence type="ECO:0000256" key="15">
    <source>
        <dbReference type="ARBA" id="ARBA00049517"/>
    </source>
</evidence>
<dbReference type="Proteomes" id="UP000266188">
    <property type="component" value="Unassembled WGS sequence"/>
</dbReference>
<dbReference type="Pfam" id="PF00941">
    <property type="entry name" value="FAD_binding_5"/>
    <property type="match status" value="1"/>
</dbReference>
<evidence type="ECO:0000313" key="23">
    <source>
        <dbReference type="EMBL" id="RJE25457.1"/>
    </source>
</evidence>
<dbReference type="Pfam" id="PF03450">
    <property type="entry name" value="CO_deh_flav_C"/>
    <property type="match status" value="1"/>
</dbReference>
<dbReference type="InterPro" id="IPR000674">
    <property type="entry name" value="Ald_Oxase/Xan_DH_a/b"/>
</dbReference>
<dbReference type="SUPFAM" id="SSF56003">
    <property type="entry name" value="Molybdenum cofactor-binding domain"/>
    <property type="match status" value="1"/>
</dbReference>
<evidence type="ECO:0000256" key="11">
    <source>
        <dbReference type="ARBA" id="ARBA00023014"/>
    </source>
</evidence>
<keyword evidence="5" id="KW-0285">Flavoprotein</keyword>
<dbReference type="Pfam" id="PF01315">
    <property type="entry name" value="Ald_Xan_dh_C"/>
    <property type="match status" value="1"/>
</dbReference>
<dbReference type="InterPro" id="IPR008274">
    <property type="entry name" value="AldOxase/xan_DH_MoCoBD1"/>
</dbReference>
<feature type="compositionally biased region" description="Polar residues" evidence="19">
    <location>
        <begin position="1167"/>
        <end position="1184"/>
    </location>
</feature>
<reference evidence="24" key="1">
    <citation type="submission" date="2017-02" db="EMBL/GenBank/DDBJ databases">
        <authorList>
            <person name="Tafer H."/>
            <person name="Lopandic K."/>
        </authorList>
    </citation>
    <scope>NUCLEOTIDE SEQUENCE [LARGE SCALE GENOMIC DNA]</scope>
    <source>
        <strain evidence="24">CBS 366.77</strain>
    </source>
</reference>
<keyword evidence="7 18" id="KW-0479">Metal-binding</keyword>
<evidence type="ECO:0000256" key="14">
    <source>
        <dbReference type="ARBA" id="ARBA00049017"/>
    </source>
</evidence>
<dbReference type="FunFam" id="3.30.43.10:FF:000001">
    <property type="entry name" value="Xanthine dehydrogenase/oxidase"/>
    <property type="match status" value="1"/>
</dbReference>
<dbReference type="InterPro" id="IPR037165">
    <property type="entry name" value="AldOxase/xan_DH_Mopterin-bd_sf"/>
</dbReference>
<feature type="binding site" evidence="18">
    <location>
        <position position="89"/>
    </location>
    <ligand>
        <name>[2Fe-2S] cluster</name>
        <dbReference type="ChEBI" id="CHEBI:190135"/>
        <label>1</label>
    </ligand>
</feature>
<evidence type="ECO:0000256" key="3">
    <source>
        <dbReference type="ARBA" id="ARBA00013123"/>
    </source>
</evidence>
<dbReference type="SUPFAM" id="SSF54665">
    <property type="entry name" value="CO dehydrogenase molybdoprotein N-domain-like"/>
    <property type="match status" value="1"/>
</dbReference>
<dbReference type="FunFam" id="3.30.365.10:FF:000002">
    <property type="entry name" value="Xanthine dehydrogenase oxidase"/>
    <property type="match status" value="1"/>
</dbReference>
<dbReference type="InterPro" id="IPR016169">
    <property type="entry name" value="FAD-bd_PCMH_sub2"/>
</dbReference>
<evidence type="ECO:0000256" key="16">
    <source>
        <dbReference type="PIRSR" id="PIRSR000127-1"/>
    </source>
</evidence>
<feature type="region of interest" description="Disordered" evidence="19">
    <location>
        <begin position="1"/>
        <end position="29"/>
    </location>
</feature>
<feature type="binding site" evidence="17">
    <location>
        <position position="457"/>
    </location>
    <ligand>
        <name>FAD</name>
        <dbReference type="ChEBI" id="CHEBI:57692"/>
    </ligand>
</feature>
<dbReference type="PROSITE" id="PS51387">
    <property type="entry name" value="FAD_PCMH"/>
    <property type="match status" value="1"/>
</dbReference>
<dbReference type="Pfam" id="PF00111">
    <property type="entry name" value="Fer2"/>
    <property type="match status" value="1"/>
</dbReference>
<evidence type="ECO:0000259" key="21">
    <source>
        <dbReference type="PROSITE" id="PS51085"/>
    </source>
</evidence>
<dbReference type="OrthoDB" id="8300278at2759"/>
<dbReference type="FunFam" id="3.30.365.10:FF:000001">
    <property type="entry name" value="Xanthine dehydrogenase oxidase"/>
    <property type="match status" value="1"/>
</dbReference>
<dbReference type="Gene3D" id="3.30.390.50">
    <property type="entry name" value="CO dehydrogenase flavoprotein, C-terminal domain"/>
    <property type="match status" value="1"/>
</dbReference>
<dbReference type="Gene3D" id="3.90.1170.50">
    <property type="entry name" value="Aldehyde oxidase/xanthine dehydrogenase, a/b hammerhead"/>
    <property type="match status" value="1"/>
</dbReference>